<accession>A0A6J5DH98</accession>
<sequence length="145" mass="16492">MSSDIRPVPWPWASMLWPLQFAESLYAAPERLQQSILPWTFAGLVVNESNSSNPVAERAIVSKESYGKQLGRISDALDSLIKQTNVKRDDAINAFLEIKAHIDDIKHSTETTRFEAVLVDLKKLRERNEALFEDRLKRVAELGNK</sequence>
<protein>
    <submittedName>
        <fullName evidence="1">Uncharacterized protein</fullName>
    </submittedName>
</protein>
<organism evidence="1 2">
    <name type="scientific">Paraburkholderia solisilvae</name>
    <dbReference type="NCBI Taxonomy" id="624376"/>
    <lineage>
        <taxon>Bacteria</taxon>
        <taxon>Pseudomonadati</taxon>
        <taxon>Pseudomonadota</taxon>
        <taxon>Betaproteobacteria</taxon>
        <taxon>Burkholderiales</taxon>
        <taxon>Burkholderiaceae</taxon>
        <taxon>Paraburkholderia</taxon>
    </lineage>
</organism>
<reference evidence="1 2" key="1">
    <citation type="submission" date="2020-04" db="EMBL/GenBank/DDBJ databases">
        <authorList>
            <person name="De Canck E."/>
        </authorList>
    </citation>
    <scope>NUCLEOTIDE SEQUENCE [LARGE SCALE GENOMIC DNA]</scope>
    <source>
        <strain evidence="1 2">LMG 29739</strain>
    </source>
</reference>
<dbReference type="Proteomes" id="UP000494329">
    <property type="component" value="Unassembled WGS sequence"/>
</dbReference>
<name>A0A6J5DH98_9BURK</name>
<keyword evidence="2" id="KW-1185">Reference proteome</keyword>
<evidence type="ECO:0000313" key="2">
    <source>
        <dbReference type="Proteomes" id="UP000494329"/>
    </source>
</evidence>
<gene>
    <name evidence="1" type="ORF">LMG29739_01749</name>
</gene>
<dbReference type="RefSeq" id="WP_175110485.1">
    <property type="nucleotide sequence ID" value="NZ_CADIKF010000010.1"/>
</dbReference>
<dbReference type="EMBL" id="CADIKF010000010">
    <property type="protein sequence ID" value="CAB3753508.1"/>
    <property type="molecule type" value="Genomic_DNA"/>
</dbReference>
<dbReference type="AlphaFoldDB" id="A0A6J5DH98"/>
<evidence type="ECO:0000313" key="1">
    <source>
        <dbReference type="EMBL" id="CAB3753508.1"/>
    </source>
</evidence>
<proteinExistence type="predicted"/>